<organism evidence="1">
    <name type="scientific">Anguilla anguilla</name>
    <name type="common">European freshwater eel</name>
    <name type="synonym">Muraena anguilla</name>
    <dbReference type="NCBI Taxonomy" id="7936"/>
    <lineage>
        <taxon>Eukaryota</taxon>
        <taxon>Metazoa</taxon>
        <taxon>Chordata</taxon>
        <taxon>Craniata</taxon>
        <taxon>Vertebrata</taxon>
        <taxon>Euteleostomi</taxon>
        <taxon>Actinopterygii</taxon>
        <taxon>Neopterygii</taxon>
        <taxon>Teleostei</taxon>
        <taxon>Anguilliformes</taxon>
        <taxon>Anguillidae</taxon>
        <taxon>Anguilla</taxon>
    </lineage>
</organism>
<dbReference type="EMBL" id="GBXM01099907">
    <property type="protein sequence ID" value="JAH08670.1"/>
    <property type="molecule type" value="Transcribed_RNA"/>
</dbReference>
<evidence type="ECO:0000313" key="1">
    <source>
        <dbReference type="EMBL" id="JAH08670.1"/>
    </source>
</evidence>
<reference evidence="1" key="2">
    <citation type="journal article" date="2015" name="Fish Shellfish Immunol.">
        <title>Early steps in the European eel (Anguilla anguilla)-Vibrio vulnificus interaction in the gills: Role of the RtxA13 toxin.</title>
        <authorList>
            <person name="Callol A."/>
            <person name="Pajuelo D."/>
            <person name="Ebbesson L."/>
            <person name="Teles M."/>
            <person name="MacKenzie S."/>
            <person name="Amaro C."/>
        </authorList>
    </citation>
    <scope>NUCLEOTIDE SEQUENCE</scope>
</reference>
<protein>
    <submittedName>
        <fullName evidence="1">Uncharacterized protein</fullName>
    </submittedName>
</protein>
<reference evidence="1" key="1">
    <citation type="submission" date="2014-11" db="EMBL/GenBank/DDBJ databases">
        <authorList>
            <person name="Amaro Gonzalez C."/>
        </authorList>
    </citation>
    <scope>NUCLEOTIDE SEQUENCE</scope>
</reference>
<dbReference type="AlphaFoldDB" id="A0A0E9PX53"/>
<proteinExistence type="predicted"/>
<accession>A0A0E9PX53</accession>
<name>A0A0E9PX53_ANGAN</name>
<sequence>MFRALGKGDKGRLFARKKRIISAKLRKITGKDKLSKLPQKRIFLPQ</sequence>